<feature type="region of interest" description="Disordered" evidence="1">
    <location>
        <begin position="58"/>
        <end position="84"/>
    </location>
</feature>
<dbReference type="OrthoDB" id="5510912at2"/>
<dbReference type="KEGG" id="bsed:DN745_15870"/>
<evidence type="ECO:0000313" key="2">
    <source>
        <dbReference type="EMBL" id="AWV90712.1"/>
    </source>
</evidence>
<evidence type="ECO:0000256" key="1">
    <source>
        <dbReference type="SAM" id="MobiDB-lite"/>
    </source>
</evidence>
<dbReference type="AlphaFoldDB" id="A0A2Z4FPA2"/>
<reference evidence="2 3" key="1">
    <citation type="submission" date="2018-06" db="EMBL/GenBank/DDBJ databases">
        <title>Lujinxingia sediminis gen. nov. sp. nov., a new facultative anaerobic member of the class Deltaproteobacteria, and proposal of Lujinxingaceae fam. nov.</title>
        <authorList>
            <person name="Guo L.-Y."/>
            <person name="Li C.-M."/>
            <person name="Wang S."/>
            <person name="Du Z.-J."/>
        </authorList>
    </citation>
    <scope>NUCLEOTIDE SEQUENCE [LARGE SCALE GENOMIC DNA]</scope>
    <source>
        <strain evidence="2 3">FA350</strain>
    </source>
</reference>
<dbReference type="EMBL" id="CP030032">
    <property type="protein sequence ID" value="AWV90712.1"/>
    <property type="molecule type" value="Genomic_DNA"/>
</dbReference>
<feature type="region of interest" description="Disordered" evidence="1">
    <location>
        <begin position="203"/>
        <end position="233"/>
    </location>
</feature>
<organism evidence="2 3">
    <name type="scientific">Bradymonas sediminis</name>
    <dbReference type="NCBI Taxonomy" id="1548548"/>
    <lineage>
        <taxon>Bacteria</taxon>
        <taxon>Deltaproteobacteria</taxon>
        <taxon>Bradymonadales</taxon>
        <taxon>Bradymonadaceae</taxon>
        <taxon>Bradymonas</taxon>
    </lineage>
</organism>
<proteinExistence type="predicted"/>
<name>A0A2Z4FPA2_9DELT</name>
<gene>
    <name evidence="2" type="ORF">DN745_15870</name>
</gene>
<feature type="compositionally biased region" description="Low complexity" evidence="1">
    <location>
        <begin position="58"/>
        <end position="70"/>
    </location>
</feature>
<protein>
    <submittedName>
        <fullName evidence="2">Uncharacterized protein</fullName>
    </submittedName>
</protein>
<accession>A0A2Z4FPA2</accession>
<sequence>MTAGAASKLLINRRGIQAMKNISTDLRTLLAPSKSGISIALLALALAGFGCEDSKVVGQTTGKNNGTQTQRDVGGTGEVDDAGHGHDEDVTLIAPGFVNGSWRVGAAEDQSLIVNLDLIQEDGATEVEGYYTMSMLAENGAADKGGDIMSSSTFDGTTLTVQWNPTQNENEIYTIEATKQDENNFTGTLSALVFTDVNQEIRISRYPGSPSTDGEGEETAGDIDAGQQGGAGG</sequence>
<keyword evidence="3" id="KW-1185">Reference proteome</keyword>
<evidence type="ECO:0000313" key="3">
    <source>
        <dbReference type="Proteomes" id="UP000249799"/>
    </source>
</evidence>
<dbReference type="Proteomes" id="UP000249799">
    <property type="component" value="Chromosome"/>
</dbReference>